<dbReference type="RefSeq" id="WP_330171514.1">
    <property type="nucleotide sequence ID" value="NZ_CP137080.1"/>
</dbReference>
<gene>
    <name evidence="2" type="ORF">RYJ27_04280</name>
</gene>
<feature type="compositionally biased region" description="Low complexity" evidence="1">
    <location>
        <begin position="151"/>
        <end position="160"/>
    </location>
</feature>
<evidence type="ECO:0000256" key="1">
    <source>
        <dbReference type="SAM" id="MobiDB-lite"/>
    </source>
</evidence>
<keyword evidence="3" id="KW-1185">Reference proteome</keyword>
<dbReference type="EMBL" id="CP137080">
    <property type="protein sequence ID" value="WOQ70433.1"/>
    <property type="molecule type" value="Genomic_DNA"/>
</dbReference>
<feature type="region of interest" description="Disordered" evidence="1">
    <location>
        <begin position="116"/>
        <end position="164"/>
    </location>
</feature>
<dbReference type="AlphaFoldDB" id="A0AAU0MIY6"/>
<sequence>MIAKQLINVAGALVVLGALLAGVLLAALPLFLKADQTHQAAATVEQGNVVYDAQVQSLRADAARFDAISADVAELREQIPADAQSDDVFEIVGAAAAETGVTVVSVAAVDPETWTEPAAADSDQQDAAATVPEEAAASTPAPAPSAPPGAEPGAEPAPDAESPRTQVPFSIAVQAADPAQAVAFIDALGRGPRLVSIEHAALSPTTDGYDLTVAALTFVRLDG</sequence>
<reference evidence="2 3" key="1">
    <citation type="submission" date="2023-10" db="EMBL/GenBank/DDBJ databases">
        <title>Y20.</title>
        <authorList>
            <person name="Zhang G."/>
            <person name="Ding Y."/>
        </authorList>
    </citation>
    <scope>NUCLEOTIDE SEQUENCE [LARGE SCALE GENOMIC DNA]</scope>
    <source>
        <strain evidence="2 3">Y20</strain>
    </source>
</reference>
<evidence type="ECO:0008006" key="4">
    <source>
        <dbReference type="Google" id="ProtNLM"/>
    </source>
</evidence>
<feature type="compositionally biased region" description="Low complexity" evidence="1">
    <location>
        <begin position="118"/>
        <end position="140"/>
    </location>
</feature>
<proteinExistence type="predicted"/>
<evidence type="ECO:0000313" key="2">
    <source>
        <dbReference type="EMBL" id="WOQ70433.1"/>
    </source>
</evidence>
<dbReference type="Proteomes" id="UP001329313">
    <property type="component" value="Chromosome"/>
</dbReference>
<protein>
    <recommendedName>
        <fullName evidence="4">Tfp pilus assembly protein PilO</fullName>
    </recommendedName>
</protein>
<evidence type="ECO:0000313" key="3">
    <source>
        <dbReference type="Proteomes" id="UP001329313"/>
    </source>
</evidence>
<accession>A0AAU0MIY6</accession>
<organism evidence="2 3">
    <name type="scientific">Microbacterium limosum</name>
    <dbReference type="NCBI Taxonomy" id="3079935"/>
    <lineage>
        <taxon>Bacteria</taxon>
        <taxon>Bacillati</taxon>
        <taxon>Actinomycetota</taxon>
        <taxon>Actinomycetes</taxon>
        <taxon>Micrococcales</taxon>
        <taxon>Microbacteriaceae</taxon>
        <taxon>Microbacterium</taxon>
    </lineage>
</organism>
<dbReference type="KEGG" id="mliy:RYJ27_04280"/>
<name>A0AAU0MIY6_9MICO</name>
<feature type="compositionally biased region" description="Pro residues" evidence="1">
    <location>
        <begin position="141"/>
        <end position="150"/>
    </location>
</feature>